<dbReference type="AlphaFoldDB" id="A0A9W6DDR1"/>
<keyword evidence="3" id="KW-1185">Reference proteome</keyword>
<comment type="caution">
    <text evidence="2">The sequence shown here is derived from an EMBL/GenBank/DDBJ whole genome shotgun (WGS) entry which is preliminary data.</text>
</comment>
<protein>
    <submittedName>
        <fullName evidence="2">Uncharacterized protein</fullName>
    </submittedName>
</protein>
<accession>A0A9W6DDR1</accession>
<feature type="transmembrane region" description="Helical" evidence="1">
    <location>
        <begin position="30"/>
        <end position="59"/>
    </location>
</feature>
<keyword evidence="1" id="KW-0812">Transmembrane</keyword>
<evidence type="ECO:0000313" key="3">
    <source>
        <dbReference type="Proteomes" id="UP001144256"/>
    </source>
</evidence>
<keyword evidence="1" id="KW-0472">Membrane</keyword>
<proteinExistence type="predicted"/>
<keyword evidence="1" id="KW-1133">Transmembrane helix</keyword>
<evidence type="ECO:0000313" key="2">
    <source>
        <dbReference type="EMBL" id="GKX29281.1"/>
    </source>
</evidence>
<dbReference type="Proteomes" id="UP001144256">
    <property type="component" value="Unassembled WGS sequence"/>
</dbReference>
<sequence length="61" mass="6903">MNNNMSQITNFEKKEHGSLNGIQLEKGDTLAIIIAALTTLLPFVLIIFLICFIIIKLIFRL</sequence>
<name>A0A9W6DDR1_9FIRM</name>
<evidence type="ECO:0000256" key="1">
    <source>
        <dbReference type="SAM" id="Phobius"/>
    </source>
</evidence>
<gene>
    <name evidence="2" type="ORF">SH1V18_17610</name>
</gene>
<reference evidence="2" key="1">
    <citation type="submission" date="2022-06" db="EMBL/GenBank/DDBJ databases">
        <title>Vallitalea longa sp. nov., an anaerobic bacterium isolated from marine sediment.</title>
        <authorList>
            <person name="Hirano S."/>
            <person name="Terahara T."/>
            <person name="Mori K."/>
            <person name="Hamada M."/>
            <person name="Matsumoto R."/>
            <person name="Kobayashi T."/>
        </authorList>
    </citation>
    <scope>NUCLEOTIDE SEQUENCE</scope>
    <source>
        <strain evidence="2">SH18-1</strain>
    </source>
</reference>
<organism evidence="2 3">
    <name type="scientific">Vallitalea longa</name>
    <dbReference type="NCBI Taxonomy" id="2936439"/>
    <lineage>
        <taxon>Bacteria</taxon>
        <taxon>Bacillati</taxon>
        <taxon>Bacillota</taxon>
        <taxon>Clostridia</taxon>
        <taxon>Lachnospirales</taxon>
        <taxon>Vallitaleaceae</taxon>
        <taxon>Vallitalea</taxon>
    </lineage>
</organism>
<dbReference type="EMBL" id="BRLB01000003">
    <property type="protein sequence ID" value="GKX29281.1"/>
    <property type="molecule type" value="Genomic_DNA"/>
</dbReference>